<evidence type="ECO:0000256" key="4">
    <source>
        <dbReference type="ARBA" id="ARBA00022786"/>
    </source>
</evidence>
<proteinExistence type="inferred from homology"/>
<dbReference type="Proteomes" id="UP000624244">
    <property type="component" value="Unassembled WGS sequence"/>
</dbReference>
<dbReference type="PANTHER" id="PTHR10953:SF162">
    <property type="entry name" value="SUMO-ACTIVATING ENZYME SUBUNIT 1"/>
    <property type="match status" value="1"/>
</dbReference>
<reference evidence="9" key="1">
    <citation type="submission" date="2019-11" db="EMBL/GenBank/DDBJ databases">
        <title>Bipolaris sorokiniana Genome sequencing.</title>
        <authorList>
            <person name="Wang H."/>
        </authorList>
    </citation>
    <scope>NUCLEOTIDE SEQUENCE</scope>
</reference>
<evidence type="ECO:0000313" key="10">
    <source>
        <dbReference type="Proteomes" id="UP000624244"/>
    </source>
</evidence>
<feature type="region of interest" description="Disordered" evidence="7">
    <location>
        <begin position="1"/>
        <end position="20"/>
    </location>
</feature>
<dbReference type="AlphaFoldDB" id="A0A8H5Z876"/>
<dbReference type="GO" id="GO:0019948">
    <property type="term" value="F:SUMO activating enzyme activity"/>
    <property type="evidence" value="ECO:0007669"/>
    <property type="project" value="TreeGrafter"/>
</dbReference>
<dbReference type="GO" id="GO:0031510">
    <property type="term" value="C:SUMO activating enzyme complex"/>
    <property type="evidence" value="ECO:0007669"/>
    <property type="project" value="TreeGrafter"/>
</dbReference>
<organism evidence="9 10">
    <name type="scientific">Cochliobolus sativus</name>
    <name type="common">Common root rot and spot blotch fungus</name>
    <name type="synonym">Bipolaris sorokiniana</name>
    <dbReference type="NCBI Taxonomy" id="45130"/>
    <lineage>
        <taxon>Eukaryota</taxon>
        <taxon>Fungi</taxon>
        <taxon>Dikarya</taxon>
        <taxon>Ascomycota</taxon>
        <taxon>Pezizomycotina</taxon>
        <taxon>Dothideomycetes</taxon>
        <taxon>Pleosporomycetidae</taxon>
        <taxon>Pleosporales</taxon>
        <taxon>Pleosporineae</taxon>
        <taxon>Pleosporaceae</taxon>
        <taxon>Bipolaris</taxon>
    </lineage>
</organism>
<dbReference type="GO" id="GO:0005737">
    <property type="term" value="C:cytoplasm"/>
    <property type="evidence" value="ECO:0007669"/>
    <property type="project" value="TreeGrafter"/>
</dbReference>
<evidence type="ECO:0000256" key="3">
    <source>
        <dbReference type="ARBA" id="ARBA00005673"/>
    </source>
</evidence>
<comment type="subcellular location">
    <subcellularLocation>
        <location evidence="1">Nucleus</location>
    </subcellularLocation>
</comment>
<dbReference type="InterPro" id="IPR000594">
    <property type="entry name" value="ThiF_NAD_FAD-bd"/>
</dbReference>
<dbReference type="InterPro" id="IPR000011">
    <property type="entry name" value="UBQ/SUMO-activ_enz_E1-like"/>
</dbReference>
<evidence type="ECO:0000313" key="9">
    <source>
        <dbReference type="EMBL" id="KAF5844596.1"/>
    </source>
</evidence>
<comment type="similarity">
    <text evidence="3">Belongs to the ubiquitin-activating E1 family.</text>
</comment>
<protein>
    <recommendedName>
        <fullName evidence="6">Ubiquitin-like 1-activating enzyme E1A</fullName>
    </recommendedName>
</protein>
<keyword evidence="4" id="KW-0833">Ubl conjugation pathway</keyword>
<dbReference type="EMBL" id="WNKQ01000022">
    <property type="protein sequence ID" value="KAF5844596.1"/>
    <property type="molecule type" value="Genomic_DNA"/>
</dbReference>
<comment type="pathway">
    <text evidence="2">Protein modification; protein sumoylation.</text>
</comment>
<keyword evidence="5" id="KW-0539">Nucleus</keyword>
<gene>
    <name evidence="9" type="ORF">GGP41_007655</name>
</gene>
<name>A0A8H5Z876_COCSA</name>
<evidence type="ECO:0000256" key="2">
    <source>
        <dbReference type="ARBA" id="ARBA00004718"/>
    </source>
</evidence>
<evidence type="ECO:0000256" key="7">
    <source>
        <dbReference type="SAM" id="MobiDB-lite"/>
    </source>
</evidence>
<dbReference type="SUPFAM" id="SSF69572">
    <property type="entry name" value="Activating enzymes of the ubiquitin-like proteins"/>
    <property type="match status" value="1"/>
</dbReference>
<evidence type="ECO:0000259" key="8">
    <source>
        <dbReference type="Pfam" id="PF00899"/>
    </source>
</evidence>
<dbReference type="PANTHER" id="PTHR10953">
    <property type="entry name" value="UBIQUITIN-ACTIVATING ENZYME E1"/>
    <property type="match status" value="1"/>
</dbReference>
<evidence type="ECO:0000256" key="6">
    <source>
        <dbReference type="ARBA" id="ARBA00044354"/>
    </source>
</evidence>
<dbReference type="Gene3D" id="3.40.50.720">
    <property type="entry name" value="NAD(P)-binding Rossmann-like Domain"/>
    <property type="match status" value="1"/>
</dbReference>
<dbReference type="PRINTS" id="PR01849">
    <property type="entry name" value="UBIQUITINACT"/>
</dbReference>
<dbReference type="InterPro" id="IPR035985">
    <property type="entry name" value="Ubiquitin-activating_enz"/>
</dbReference>
<feature type="domain" description="THIF-type NAD/FAD binding fold" evidence="8">
    <location>
        <begin position="46"/>
        <end position="372"/>
    </location>
</feature>
<accession>A0A8H5Z876</accession>
<sequence length="405" mass="44121">MADLTEPAAIPPPATNGALPAENAAGQTVAAIAQASQISADEIALYDRQIRLWGVQAQQKIRTANILLVSIKALANEIAKNLVLAGIGSITLADHENVTEEDLGASFFISDADVGKNRAEAARPQVEKLNPRVVVKTITTDIRMEQDPGFYAAYDVIIATDMDFLSTSALNAGARIAKKPLYVGASHGMYGYIFADLVEHNFVIEREKSNRDTQIGPETTTRRVKDVQVKRENGKVVELVTKQELYSPLMLAKDSPLPSNIANNPRRLKRVHPLLTCVRALWEYQRNGHGIYPSHTPQDLQLFTTIANVKHKELLLPAETLRADVLRSFLQNLGSELAPVTAFLGGQLAQDVINVLGQREQPIQNLMLFDGEDSAGPVYALHPIFPGTPVPIIPSIPVDAPVTVV</sequence>
<evidence type="ECO:0000256" key="5">
    <source>
        <dbReference type="ARBA" id="ARBA00023242"/>
    </source>
</evidence>
<dbReference type="OMA" id="EFFGQFD"/>
<dbReference type="Pfam" id="PF00899">
    <property type="entry name" value="ThiF"/>
    <property type="match status" value="1"/>
</dbReference>
<comment type="caution">
    <text evidence="9">The sequence shown here is derived from an EMBL/GenBank/DDBJ whole genome shotgun (WGS) entry which is preliminary data.</text>
</comment>
<dbReference type="GO" id="GO:0016925">
    <property type="term" value="P:protein sumoylation"/>
    <property type="evidence" value="ECO:0007669"/>
    <property type="project" value="TreeGrafter"/>
</dbReference>
<dbReference type="InterPro" id="IPR045886">
    <property type="entry name" value="ThiF/MoeB/HesA"/>
</dbReference>
<evidence type="ECO:0000256" key="1">
    <source>
        <dbReference type="ARBA" id="ARBA00004123"/>
    </source>
</evidence>